<comment type="caution">
    <text evidence="1">The sequence shown here is derived from an EMBL/GenBank/DDBJ whole genome shotgun (WGS) entry which is preliminary data.</text>
</comment>
<dbReference type="AlphaFoldDB" id="A0AAD9UKU2"/>
<sequence length="110" mass="11816">MAGSAAPFVMSSAPGFTSRERLAISLAMSSSLSSSFFRRPFFPFFPPTAASAGSWESMVSSLSSTSSPPLNKSPSSFRLFLSRFGFPITDGFHVNATMITTRENSAKLFV</sequence>
<reference evidence="1" key="1">
    <citation type="journal article" date="2023" name="Mol. Biol. Evol.">
        <title>Third-Generation Sequencing Reveals the Adaptive Role of the Epigenome in Three Deep-Sea Polychaetes.</title>
        <authorList>
            <person name="Perez M."/>
            <person name="Aroh O."/>
            <person name="Sun Y."/>
            <person name="Lan Y."/>
            <person name="Juniper S.K."/>
            <person name="Young C.R."/>
            <person name="Angers B."/>
            <person name="Qian P.Y."/>
        </authorList>
    </citation>
    <scope>NUCLEOTIDE SEQUENCE</scope>
    <source>
        <strain evidence="1">R07B-5</strain>
    </source>
</reference>
<gene>
    <name evidence="1" type="ORF">NP493_19g03036</name>
</gene>
<evidence type="ECO:0000313" key="1">
    <source>
        <dbReference type="EMBL" id="KAK2192955.1"/>
    </source>
</evidence>
<dbReference type="EMBL" id="JAODUO010000019">
    <property type="protein sequence ID" value="KAK2192955.1"/>
    <property type="molecule type" value="Genomic_DNA"/>
</dbReference>
<proteinExistence type="predicted"/>
<keyword evidence="2" id="KW-1185">Reference proteome</keyword>
<protein>
    <submittedName>
        <fullName evidence="1">Uncharacterized protein</fullName>
    </submittedName>
</protein>
<accession>A0AAD9UKU2</accession>
<name>A0AAD9UKU2_RIDPI</name>
<dbReference type="Proteomes" id="UP001209878">
    <property type="component" value="Unassembled WGS sequence"/>
</dbReference>
<organism evidence="1 2">
    <name type="scientific">Ridgeia piscesae</name>
    <name type="common">Tubeworm</name>
    <dbReference type="NCBI Taxonomy" id="27915"/>
    <lineage>
        <taxon>Eukaryota</taxon>
        <taxon>Metazoa</taxon>
        <taxon>Spiralia</taxon>
        <taxon>Lophotrochozoa</taxon>
        <taxon>Annelida</taxon>
        <taxon>Polychaeta</taxon>
        <taxon>Sedentaria</taxon>
        <taxon>Canalipalpata</taxon>
        <taxon>Sabellida</taxon>
        <taxon>Siboglinidae</taxon>
        <taxon>Ridgeia</taxon>
    </lineage>
</organism>
<evidence type="ECO:0000313" key="2">
    <source>
        <dbReference type="Proteomes" id="UP001209878"/>
    </source>
</evidence>